<evidence type="ECO:0000313" key="3">
    <source>
        <dbReference type="Proteomes" id="UP000799118"/>
    </source>
</evidence>
<dbReference type="AlphaFoldDB" id="A0A6A4GB12"/>
<name>A0A6A4GB12_9AGAR</name>
<proteinExistence type="predicted"/>
<organism evidence="2 3">
    <name type="scientific">Gymnopus androsaceus JB14</name>
    <dbReference type="NCBI Taxonomy" id="1447944"/>
    <lineage>
        <taxon>Eukaryota</taxon>
        <taxon>Fungi</taxon>
        <taxon>Dikarya</taxon>
        <taxon>Basidiomycota</taxon>
        <taxon>Agaricomycotina</taxon>
        <taxon>Agaricomycetes</taxon>
        <taxon>Agaricomycetidae</taxon>
        <taxon>Agaricales</taxon>
        <taxon>Marasmiineae</taxon>
        <taxon>Omphalotaceae</taxon>
        <taxon>Gymnopus</taxon>
    </lineage>
</organism>
<protein>
    <submittedName>
        <fullName evidence="2">Uncharacterized protein</fullName>
    </submittedName>
</protein>
<gene>
    <name evidence="2" type="ORF">BT96DRAFT_1010239</name>
</gene>
<dbReference type="EMBL" id="ML771163">
    <property type="protein sequence ID" value="KAE9382665.1"/>
    <property type="molecule type" value="Genomic_DNA"/>
</dbReference>
<feature type="compositionally biased region" description="Acidic residues" evidence="1">
    <location>
        <begin position="179"/>
        <end position="203"/>
    </location>
</feature>
<feature type="compositionally biased region" description="Basic residues" evidence="1">
    <location>
        <begin position="254"/>
        <end position="265"/>
    </location>
</feature>
<evidence type="ECO:0000256" key="1">
    <source>
        <dbReference type="SAM" id="MobiDB-lite"/>
    </source>
</evidence>
<accession>A0A6A4GB12</accession>
<dbReference type="Proteomes" id="UP000799118">
    <property type="component" value="Unassembled WGS sequence"/>
</dbReference>
<keyword evidence="3" id="KW-1185">Reference proteome</keyword>
<feature type="compositionally biased region" description="Polar residues" evidence="1">
    <location>
        <begin position="268"/>
        <end position="277"/>
    </location>
</feature>
<feature type="compositionally biased region" description="Basic and acidic residues" evidence="1">
    <location>
        <begin position="160"/>
        <end position="170"/>
    </location>
</feature>
<sequence length="333" mass="35995">MFSLTLVKENLGLLRAEVLLQSFLTEFKIQASNVARCQAQLCNSASDPHSLLKALIEDGFVAETDTERLSMLAFLLGWDKHFTLKDLEFEGLLSGSFALSISHGSSGVTHGPSEPPMVPTLVKKSTSKSKPRTCSPPSIPLPSSEKSSDSGNEGPPPDEAASKEESDDRAVVQGSEADASGEPDSEAEEDDDDDEEADKEADDDNRGPPSQVEEEDDIIEIIDSQHESRAPTPNLKRTRSVNEEKSSDVPAPSKRARMPSRKRGRVTSAPQIASDSSADVIPPKQLAKQSKTAGPSQMRVVVPQTTTTQLCCKLFKKPKTHQAEGSSSKTKRK</sequence>
<feature type="region of interest" description="Disordered" evidence="1">
    <location>
        <begin position="104"/>
        <end position="301"/>
    </location>
</feature>
<reference evidence="2" key="1">
    <citation type="journal article" date="2019" name="Environ. Microbiol.">
        <title>Fungal ecological strategies reflected in gene transcription - a case study of two litter decomposers.</title>
        <authorList>
            <person name="Barbi F."/>
            <person name="Kohler A."/>
            <person name="Barry K."/>
            <person name="Baskaran P."/>
            <person name="Daum C."/>
            <person name="Fauchery L."/>
            <person name="Ihrmark K."/>
            <person name="Kuo A."/>
            <person name="LaButti K."/>
            <person name="Lipzen A."/>
            <person name="Morin E."/>
            <person name="Grigoriev I.V."/>
            <person name="Henrissat B."/>
            <person name="Lindahl B."/>
            <person name="Martin F."/>
        </authorList>
    </citation>
    <scope>NUCLEOTIDE SEQUENCE</scope>
    <source>
        <strain evidence="2">JB14</strain>
    </source>
</reference>
<evidence type="ECO:0000313" key="2">
    <source>
        <dbReference type="EMBL" id="KAE9382665.1"/>
    </source>
</evidence>